<dbReference type="PANTHER" id="PTHR40265:SF1">
    <property type="entry name" value="GLYOXALASE-LIKE DOMAIN-CONTAINING PROTEIN"/>
    <property type="match status" value="1"/>
</dbReference>
<dbReference type="Gene3D" id="3.10.180.10">
    <property type="entry name" value="2,3-Dihydroxybiphenyl 1,2-Dioxygenase, domain 1"/>
    <property type="match status" value="1"/>
</dbReference>
<organism evidence="2 3">
    <name type="scientific">Cupriavidus taiwanensis</name>
    <dbReference type="NCBI Taxonomy" id="164546"/>
    <lineage>
        <taxon>Bacteria</taxon>
        <taxon>Pseudomonadati</taxon>
        <taxon>Pseudomonadota</taxon>
        <taxon>Betaproteobacteria</taxon>
        <taxon>Burkholderiales</taxon>
        <taxon>Burkholderiaceae</taxon>
        <taxon>Cupriavidus</taxon>
    </lineage>
</organism>
<dbReference type="Proteomes" id="UP000255505">
    <property type="component" value="Chromosome I"/>
</dbReference>
<dbReference type="PANTHER" id="PTHR40265">
    <property type="entry name" value="BLL2707 PROTEIN"/>
    <property type="match status" value="1"/>
</dbReference>
<protein>
    <submittedName>
        <fullName evidence="2">Glyoxalase</fullName>
    </submittedName>
</protein>
<dbReference type="AlphaFoldDB" id="A0A375I8S0"/>
<evidence type="ECO:0000313" key="3">
    <source>
        <dbReference type="Proteomes" id="UP000255505"/>
    </source>
</evidence>
<sequence>MSQSGAAARHGTGGMPMATQAEMFDHAVVVCPDLDAGAQAWQRLGFTLTPRGYHTLGSQNHCVMLQRDYLELLHVTAPSPSRQYYWDAQQRGGGCAAMSCKSADAFATAARLRASGWHTSDPIEFSRPVRLDDGSEHPATFRVTALDDAPGARYFVCEHRTPELLWRPEWMRHANGAHSIATMFLVVAPSLVDAAARAYAELTGGELTQLSEHVSSLAVDDATLVLSTPQALASATGTAHIRREGPGYAAIRLRSDDLAAARAGWREQGVPTYDLGPRETLVPAHAASGVALLFEQQG</sequence>
<dbReference type="InterPro" id="IPR025870">
    <property type="entry name" value="Glyoxalase-like_dom"/>
</dbReference>
<dbReference type="InterPro" id="IPR029068">
    <property type="entry name" value="Glyas_Bleomycin-R_OHBP_Dase"/>
</dbReference>
<evidence type="ECO:0000259" key="1">
    <source>
        <dbReference type="Pfam" id="PF13468"/>
    </source>
</evidence>
<gene>
    <name evidence="2" type="ORF">CT19425_30430</name>
</gene>
<accession>A0A375I8S0</accession>
<feature type="domain" description="Glyoxalase-like" evidence="1">
    <location>
        <begin position="24"/>
        <end position="203"/>
    </location>
</feature>
<reference evidence="2 3" key="1">
    <citation type="submission" date="2018-01" db="EMBL/GenBank/DDBJ databases">
        <authorList>
            <person name="Gaut B.S."/>
            <person name="Morton B.R."/>
            <person name="Clegg M.T."/>
            <person name="Duvall M.R."/>
        </authorList>
    </citation>
    <scope>NUCLEOTIDE SEQUENCE [LARGE SCALE GENOMIC DNA]</scope>
    <source>
        <strain evidence="2">Cupriavidus taiwanensis LMG 19425</strain>
    </source>
</reference>
<evidence type="ECO:0000313" key="2">
    <source>
        <dbReference type="EMBL" id="SPK71206.1"/>
    </source>
</evidence>
<proteinExistence type="predicted"/>
<dbReference type="EMBL" id="LT991976">
    <property type="protein sequence ID" value="SPK71206.1"/>
    <property type="molecule type" value="Genomic_DNA"/>
</dbReference>
<name>A0A375I8S0_9BURK</name>
<dbReference type="Pfam" id="PF13468">
    <property type="entry name" value="Glyoxalase_3"/>
    <property type="match status" value="1"/>
</dbReference>
<dbReference type="SUPFAM" id="SSF54593">
    <property type="entry name" value="Glyoxalase/Bleomycin resistance protein/Dihydroxybiphenyl dioxygenase"/>
    <property type="match status" value="1"/>
</dbReference>